<evidence type="ECO:0000313" key="2">
    <source>
        <dbReference type="Proteomes" id="UP001596473"/>
    </source>
</evidence>
<keyword evidence="2" id="KW-1185">Reference proteome</keyword>
<dbReference type="SUPFAM" id="SSF52091">
    <property type="entry name" value="SpoIIaa-like"/>
    <property type="match status" value="1"/>
</dbReference>
<dbReference type="Gene3D" id="3.30.750.24">
    <property type="entry name" value="STAS domain"/>
    <property type="match status" value="1"/>
</dbReference>
<name>A0ABW2R116_9NEIS</name>
<protein>
    <recommendedName>
        <fullName evidence="3">STAS domain-containing protein</fullName>
    </recommendedName>
</protein>
<dbReference type="EMBL" id="JBHTBQ010000039">
    <property type="protein sequence ID" value="MFC7421623.1"/>
    <property type="molecule type" value="Genomic_DNA"/>
</dbReference>
<dbReference type="RefSeq" id="WP_380189167.1">
    <property type="nucleotide sequence ID" value="NZ_JBHTBQ010000039.1"/>
</dbReference>
<dbReference type="Proteomes" id="UP001596473">
    <property type="component" value="Unassembled WGS sequence"/>
</dbReference>
<organism evidence="1 2">
    <name type="scientific">Iodobacter arcticus</name>
    <dbReference type="NCBI Taxonomy" id="590593"/>
    <lineage>
        <taxon>Bacteria</taxon>
        <taxon>Pseudomonadati</taxon>
        <taxon>Pseudomonadota</taxon>
        <taxon>Betaproteobacteria</taxon>
        <taxon>Neisseriales</taxon>
        <taxon>Chitinibacteraceae</taxon>
        <taxon>Iodobacter</taxon>
    </lineage>
</organism>
<gene>
    <name evidence="1" type="ORF">ACFQNF_17315</name>
</gene>
<evidence type="ECO:0000313" key="1">
    <source>
        <dbReference type="EMBL" id="MFC7421623.1"/>
    </source>
</evidence>
<comment type="caution">
    <text evidence="1">The sequence shown here is derived from an EMBL/GenBank/DDBJ whole genome shotgun (WGS) entry which is preliminary data.</text>
</comment>
<sequence length="373" mass="41942">MAFSFIRKKLTPDAPAHIPLVEVNEKPTAAQQEPDFDLAQLNIEVVDNKSQLTPAQEEAAMLHSSGQSKAAMAFLLIEIKQITGLRQTETWLMLFELLQQHNNKPLFDEIGLMFVLEFEKTPPIWRDAIQKTSSEHSNYYVFPAILNSQNIDKEIKACQAASQGCNKLRMDLAKISQIDTIAAAELLVAWQRFSKSIQLQLLGNTEVEALLRKRIQTGRAIPAEAPLWLLLIELQQMQGLQDEFENLAVDYAITFEVSPPSWIETSAAVYAPVEEASFIPHSPTDRLLIEGDLLNNKPEQLAIIRDFVRQHTFPVLDFTAVTRVDFDSAGQLLGLCMQYPQQITFCNVNALVLALLRIMGLTELLILSQSSQK</sequence>
<proteinExistence type="predicted"/>
<dbReference type="InterPro" id="IPR036513">
    <property type="entry name" value="STAS_dom_sf"/>
</dbReference>
<reference evidence="2" key="1">
    <citation type="journal article" date="2019" name="Int. J. Syst. Evol. Microbiol.">
        <title>The Global Catalogue of Microorganisms (GCM) 10K type strain sequencing project: providing services to taxonomists for standard genome sequencing and annotation.</title>
        <authorList>
            <consortium name="The Broad Institute Genomics Platform"/>
            <consortium name="The Broad Institute Genome Sequencing Center for Infectious Disease"/>
            <person name="Wu L."/>
            <person name="Ma J."/>
        </authorList>
    </citation>
    <scope>NUCLEOTIDE SEQUENCE [LARGE SCALE GENOMIC DNA]</scope>
    <source>
        <strain evidence="2">CCUG 62945</strain>
    </source>
</reference>
<evidence type="ECO:0008006" key="3">
    <source>
        <dbReference type="Google" id="ProtNLM"/>
    </source>
</evidence>
<accession>A0ABW2R116</accession>